<name>A0A1F7H0B0_9BACT</name>
<accession>A0A1F7H0B0</accession>
<protein>
    <submittedName>
        <fullName evidence="1">Uncharacterized protein</fullName>
    </submittedName>
</protein>
<dbReference type="AlphaFoldDB" id="A0A1F7H0B0"/>
<evidence type="ECO:0000313" key="1">
    <source>
        <dbReference type="EMBL" id="OGK24545.1"/>
    </source>
</evidence>
<reference evidence="1 2" key="1">
    <citation type="journal article" date="2016" name="Nat. Commun.">
        <title>Thousands of microbial genomes shed light on interconnected biogeochemical processes in an aquifer system.</title>
        <authorList>
            <person name="Anantharaman K."/>
            <person name="Brown C.T."/>
            <person name="Hug L.A."/>
            <person name="Sharon I."/>
            <person name="Castelle C.J."/>
            <person name="Probst A.J."/>
            <person name="Thomas B.C."/>
            <person name="Singh A."/>
            <person name="Wilkins M.J."/>
            <person name="Karaoz U."/>
            <person name="Brodie E.L."/>
            <person name="Williams K.H."/>
            <person name="Hubbard S.S."/>
            <person name="Banfield J.F."/>
        </authorList>
    </citation>
    <scope>NUCLEOTIDE SEQUENCE [LARGE SCALE GENOMIC DNA]</scope>
</reference>
<evidence type="ECO:0000313" key="2">
    <source>
        <dbReference type="Proteomes" id="UP000177159"/>
    </source>
</evidence>
<organism evidence="1 2">
    <name type="scientific">Candidatus Roizmanbacteria bacterium RIFCSPHIGHO2_02_FULL_37_24</name>
    <dbReference type="NCBI Taxonomy" id="1802037"/>
    <lineage>
        <taxon>Bacteria</taxon>
        <taxon>Candidatus Roizmaniibacteriota</taxon>
    </lineage>
</organism>
<gene>
    <name evidence="1" type="ORF">A3C24_03280</name>
</gene>
<dbReference type="Proteomes" id="UP000177159">
    <property type="component" value="Unassembled WGS sequence"/>
</dbReference>
<sequence length="181" mass="21213">MSIHYPPQYRYSLYTEWDKEAFSLLSKIGKSKKYPQVLGTSTDINQLLIIIIRTQKALHDWRDILKDILQQVKEKNIIDAVALNSKYPSESIGKDIPAWVTYPGDEIVNNFIDHLEKVNITFHGSNEEIAEFILRFILGQLGHDWEQTIMMIWEMLGEDNSLFIDKLNKEMKNFDYLGIFE</sequence>
<proteinExistence type="predicted"/>
<comment type="caution">
    <text evidence="1">The sequence shown here is derived from an EMBL/GenBank/DDBJ whole genome shotgun (WGS) entry which is preliminary data.</text>
</comment>
<dbReference type="EMBL" id="MFZM01000006">
    <property type="protein sequence ID" value="OGK24545.1"/>
    <property type="molecule type" value="Genomic_DNA"/>
</dbReference>